<dbReference type="OrthoDB" id="62at2759"/>
<sequence length="332" mass="37823">MDSLLCDEDWLKSPPSTHHYSKFDTCMDSFYTTLEDCKDALMVYLKKENSYMPELGYVDRLHSSNNLLLARIKAIHVLIKYASRLDLGSQTVFNAVNYFDRFISTNKCNIEVAGFVELLSVACLSISAKFGEVSIPQMHEFQMDDQDDSVQASTIQLMELEVLKALGWRLNCITSFSYKELLLKFLDYDLQPQIRCTLSSRVTELLFGALSDPKFIQFRPSTIAVSALRCSLEELAPSKSDAYLFKLLCLIPQDQKVDINKSHKIMEEQVADPLYCSSPNCCPYFPSSPVTVMQVQRIDTFNCYIDLSLSMVPGSNLNLPLNPKKRKREEDT</sequence>
<evidence type="ECO:0000313" key="5">
    <source>
        <dbReference type="EMBL" id="KAF9595548.1"/>
    </source>
</evidence>
<keyword evidence="3" id="KW-0195">Cyclin</keyword>
<dbReference type="InterPro" id="IPR036915">
    <property type="entry name" value="Cyclin-like_sf"/>
</dbReference>
<name>A0A835HCC7_9MAGN</name>
<dbReference type="InterPro" id="IPR039361">
    <property type="entry name" value="Cyclin"/>
</dbReference>
<dbReference type="EMBL" id="JADFTS010000007">
    <property type="protein sequence ID" value="KAF9595548.1"/>
    <property type="molecule type" value="Genomic_DNA"/>
</dbReference>
<comment type="similarity">
    <text evidence="3">Belongs to the cyclin family.</text>
</comment>
<evidence type="ECO:0000259" key="4">
    <source>
        <dbReference type="SMART" id="SM00385"/>
    </source>
</evidence>
<gene>
    <name evidence="5" type="ORF">IFM89_000636</name>
</gene>
<protein>
    <recommendedName>
        <fullName evidence="4">Cyclin-like domain-containing protein</fullName>
    </recommendedName>
</protein>
<reference evidence="5 6" key="1">
    <citation type="submission" date="2020-10" db="EMBL/GenBank/DDBJ databases">
        <title>The Coptis chinensis genome and diversification of protoberbering-type alkaloids.</title>
        <authorList>
            <person name="Wang B."/>
            <person name="Shu S."/>
            <person name="Song C."/>
            <person name="Liu Y."/>
        </authorList>
    </citation>
    <scope>NUCLEOTIDE SEQUENCE [LARGE SCALE GENOMIC DNA]</scope>
    <source>
        <strain evidence="5">HL-2020</strain>
        <tissue evidence="5">Leaf</tissue>
    </source>
</reference>
<feature type="domain" description="Cyclin-like" evidence="4">
    <location>
        <begin position="76"/>
        <end position="164"/>
    </location>
</feature>
<evidence type="ECO:0000256" key="3">
    <source>
        <dbReference type="RuleBase" id="RU000383"/>
    </source>
</evidence>
<dbReference type="CDD" id="cd20544">
    <property type="entry name" value="CYCLIN_AtCycD-like_rpt2"/>
    <property type="match status" value="1"/>
</dbReference>
<feature type="non-terminal residue" evidence="5">
    <location>
        <position position="332"/>
    </location>
</feature>
<proteinExistence type="inferred from homology"/>
<dbReference type="GO" id="GO:0051301">
    <property type="term" value="P:cell division"/>
    <property type="evidence" value="ECO:0007669"/>
    <property type="project" value="UniProtKB-KW"/>
</dbReference>
<dbReference type="PANTHER" id="PTHR10177">
    <property type="entry name" value="CYCLINS"/>
    <property type="match status" value="1"/>
</dbReference>
<dbReference type="Pfam" id="PF00134">
    <property type="entry name" value="Cyclin_N"/>
    <property type="match status" value="1"/>
</dbReference>
<keyword evidence="2" id="KW-0131">Cell cycle</keyword>
<keyword evidence="1" id="KW-0132">Cell division</keyword>
<evidence type="ECO:0000256" key="2">
    <source>
        <dbReference type="ARBA" id="ARBA00023306"/>
    </source>
</evidence>
<dbReference type="AlphaFoldDB" id="A0A835HCC7"/>
<dbReference type="InterPro" id="IPR006671">
    <property type="entry name" value="Cyclin_N"/>
</dbReference>
<evidence type="ECO:0000313" key="6">
    <source>
        <dbReference type="Proteomes" id="UP000631114"/>
    </source>
</evidence>
<keyword evidence="6" id="KW-1185">Reference proteome</keyword>
<dbReference type="InterPro" id="IPR013763">
    <property type="entry name" value="Cyclin-like_dom"/>
</dbReference>
<dbReference type="Proteomes" id="UP000631114">
    <property type="component" value="Unassembled WGS sequence"/>
</dbReference>
<evidence type="ECO:0000256" key="1">
    <source>
        <dbReference type="ARBA" id="ARBA00022618"/>
    </source>
</evidence>
<dbReference type="SUPFAM" id="SSF47954">
    <property type="entry name" value="Cyclin-like"/>
    <property type="match status" value="1"/>
</dbReference>
<comment type="caution">
    <text evidence="5">The sequence shown here is derived from an EMBL/GenBank/DDBJ whole genome shotgun (WGS) entry which is preliminary data.</text>
</comment>
<accession>A0A835HCC7</accession>
<organism evidence="5 6">
    <name type="scientific">Coptis chinensis</name>
    <dbReference type="NCBI Taxonomy" id="261450"/>
    <lineage>
        <taxon>Eukaryota</taxon>
        <taxon>Viridiplantae</taxon>
        <taxon>Streptophyta</taxon>
        <taxon>Embryophyta</taxon>
        <taxon>Tracheophyta</taxon>
        <taxon>Spermatophyta</taxon>
        <taxon>Magnoliopsida</taxon>
        <taxon>Ranunculales</taxon>
        <taxon>Ranunculaceae</taxon>
        <taxon>Coptidoideae</taxon>
        <taxon>Coptis</taxon>
    </lineage>
</organism>
<dbReference type="SMART" id="SM00385">
    <property type="entry name" value="CYCLIN"/>
    <property type="match status" value="1"/>
</dbReference>
<dbReference type="Gene3D" id="1.10.472.10">
    <property type="entry name" value="Cyclin-like"/>
    <property type="match status" value="2"/>
</dbReference>